<dbReference type="SUPFAM" id="SSF51197">
    <property type="entry name" value="Clavaminate synthase-like"/>
    <property type="match status" value="1"/>
</dbReference>
<dbReference type="PANTHER" id="PTHR16557">
    <property type="entry name" value="ALKYLATED DNA REPAIR PROTEIN ALKB-RELATED"/>
    <property type="match status" value="1"/>
</dbReference>
<dbReference type="PROSITE" id="PS51471">
    <property type="entry name" value="FE2OG_OXY"/>
    <property type="match status" value="1"/>
</dbReference>
<evidence type="ECO:0000256" key="2">
    <source>
        <dbReference type="ARBA" id="ARBA00022723"/>
    </source>
</evidence>
<evidence type="ECO:0000256" key="3">
    <source>
        <dbReference type="ARBA" id="ARBA00022964"/>
    </source>
</evidence>
<dbReference type="GO" id="GO:0051213">
    <property type="term" value="F:dioxygenase activity"/>
    <property type="evidence" value="ECO:0007669"/>
    <property type="project" value="UniProtKB-KW"/>
</dbReference>
<evidence type="ECO:0000259" key="6">
    <source>
        <dbReference type="PROSITE" id="PS51471"/>
    </source>
</evidence>
<evidence type="ECO:0000313" key="7">
    <source>
        <dbReference type="EMBL" id="MFC4335363.1"/>
    </source>
</evidence>
<dbReference type="InterPro" id="IPR037151">
    <property type="entry name" value="AlkB-like_sf"/>
</dbReference>
<protein>
    <submittedName>
        <fullName evidence="7">Alpha-ketoglutarate-dependent dioxygenase AlkB</fullName>
    </submittedName>
</protein>
<dbReference type="Proteomes" id="UP001595823">
    <property type="component" value="Unassembled WGS sequence"/>
</dbReference>
<dbReference type="Pfam" id="PF13532">
    <property type="entry name" value="2OG-FeII_Oxy_2"/>
    <property type="match status" value="1"/>
</dbReference>
<organism evidence="7 8">
    <name type="scientific">Salininema proteolyticum</name>
    <dbReference type="NCBI Taxonomy" id="1607685"/>
    <lineage>
        <taxon>Bacteria</taxon>
        <taxon>Bacillati</taxon>
        <taxon>Actinomycetota</taxon>
        <taxon>Actinomycetes</taxon>
        <taxon>Glycomycetales</taxon>
        <taxon>Glycomycetaceae</taxon>
        <taxon>Salininema</taxon>
    </lineage>
</organism>
<dbReference type="InterPro" id="IPR004574">
    <property type="entry name" value="Alkb"/>
</dbReference>
<reference evidence="8" key="1">
    <citation type="journal article" date="2019" name="Int. J. Syst. Evol. Microbiol.">
        <title>The Global Catalogue of Microorganisms (GCM) 10K type strain sequencing project: providing services to taxonomists for standard genome sequencing and annotation.</title>
        <authorList>
            <consortium name="The Broad Institute Genomics Platform"/>
            <consortium name="The Broad Institute Genome Sequencing Center for Infectious Disease"/>
            <person name="Wu L."/>
            <person name="Ma J."/>
        </authorList>
    </citation>
    <scope>NUCLEOTIDE SEQUENCE [LARGE SCALE GENOMIC DNA]</scope>
    <source>
        <strain evidence="8">IBRC-M 10908</strain>
    </source>
</reference>
<dbReference type="InterPro" id="IPR005123">
    <property type="entry name" value="Oxoglu/Fe-dep_dioxygenase_dom"/>
</dbReference>
<evidence type="ECO:0000313" key="8">
    <source>
        <dbReference type="Proteomes" id="UP001595823"/>
    </source>
</evidence>
<keyword evidence="3 7" id="KW-0223">Dioxygenase</keyword>
<gene>
    <name evidence="7" type="ORF">ACFPET_09150</name>
</gene>
<evidence type="ECO:0000256" key="1">
    <source>
        <dbReference type="ARBA" id="ARBA00001954"/>
    </source>
</evidence>
<evidence type="ECO:0000256" key="4">
    <source>
        <dbReference type="ARBA" id="ARBA00023002"/>
    </source>
</evidence>
<comment type="caution">
    <text evidence="7">The sequence shown here is derived from an EMBL/GenBank/DDBJ whole genome shotgun (WGS) entry which is preliminary data.</text>
</comment>
<keyword evidence="5" id="KW-0408">Iron</keyword>
<keyword evidence="4" id="KW-0560">Oxidoreductase</keyword>
<keyword evidence="2" id="KW-0479">Metal-binding</keyword>
<dbReference type="PANTHER" id="PTHR16557:SF2">
    <property type="entry name" value="NUCLEIC ACID DIOXYGENASE ALKBH1"/>
    <property type="match status" value="1"/>
</dbReference>
<dbReference type="Gene3D" id="2.60.120.590">
    <property type="entry name" value="Alpha-ketoglutarate-dependent dioxygenase AlkB-like"/>
    <property type="match status" value="1"/>
</dbReference>
<feature type="domain" description="Fe2OG dioxygenase" evidence="6">
    <location>
        <begin position="105"/>
        <end position="207"/>
    </location>
</feature>
<evidence type="ECO:0000256" key="5">
    <source>
        <dbReference type="ARBA" id="ARBA00023004"/>
    </source>
</evidence>
<keyword evidence="8" id="KW-1185">Reference proteome</keyword>
<dbReference type="EMBL" id="JBHSDK010000013">
    <property type="protein sequence ID" value="MFC4335363.1"/>
    <property type="molecule type" value="Genomic_DNA"/>
</dbReference>
<name>A0ABV8TY56_9ACTN</name>
<proteinExistence type="predicted"/>
<dbReference type="RefSeq" id="WP_380620080.1">
    <property type="nucleotide sequence ID" value="NZ_JBHSDK010000013.1"/>
</dbReference>
<dbReference type="InterPro" id="IPR027450">
    <property type="entry name" value="AlkB-like"/>
</dbReference>
<comment type="cofactor">
    <cofactor evidence="1">
        <name>Fe(2+)</name>
        <dbReference type="ChEBI" id="CHEBI:29033"/>
    </cofactor>
</comment>
<accession>A0ABV8TY56</accession>
<sequence>MERFEVAPGAVFVPDYLDMDLQRELLAACRAWASGPAGMRTVRTPGGGAMSAKQVCLGWHWYPYKYAPTVEDGDGRPVKPFPEWLGRLANEAVAAAYGPGAPADRYDIAVVNFYDGDARMGMHRDQEEKSLAPVVSFSLGDSCTFRFGNTETRTRPYRDVELHSGDLFVFGGASRLAFHGVPRVRPGTSPQELDLKGRLNITLRVSGFDRPAGT</sequence>